<dbReference type="PROSITE" id="PS01124">
    <property type="entry name" value="HTH_ARAC_FAMILY_2"/>
    <property type="match status" value="1"/>
</dbReference>
<reference evidence="5 6" key="1">
    <citation type="submission" date="2019-06" db="EMBL/GenBank/DDBJ databases">
        <title>Sequencing the genomes of 1000 actinobacteria strains.</title>
        <authorList>
            <person name="Klenk H.-P."/>
        </authorList>
    </citation>
    <scope>NUCLEOTIDE SEQUENCE [LARGE SCALE GENOMIC DNA]</scope>
    <source>
        <strain evidence="5 6">DSM 20169</strain>
    </source>
</reference>
<dbReference type="AlphaFoldDB" id="A0A543BKM8"/>
<gene>
    <name evidence="5" type="ORF">FB560_0998</name>
</gene>
<dbReference type="Pfam" id="PF12833">
    <property type="entry name" value="HTH_18"/>
    <property type="match status" value="1"/>
</dbReference>
<dbReference type="Gene3D" id="1.10.10.60">
    <property type="entry name" value="Homeodomain-like"/>
    <property type="match status" value="1"/>
</dbReference>
<accession>A0A543BKM8</accession>
<sequence>MERATSDAIRVTSTPPIRSSPPAIVLFRMLRGRLRATHDGYTFASGPGESVLFLTSGHYDFLMEEGELTQVRVALRLFAPAEIADIVAAIDIPLPPSTLTSTVWSAIDSLIDAPPSENPDTDTDQAIETLVAGLVAQVATQMVQARGRSANTSPLLGAALRHLDQNLADHHLSLDALAAAVGTSTRTLNREFRTIGTSPMAALRDARLTAVEQLLSSRAPLPPLDVIAKNHGYSDRTALTRAFHRRFGRSPTEHRQLALARSVGE</sequence>
<comment type="caution">
    <text evidence="5">The sequence shown here is derived from an EMBL/GenBank/DDBJ whole genome shotgun (WGS) entry which is preliminary data.</text>
</comment>
<evidence type="ECO:0000313" key="6">
    <source>
        <dbReference type="Proteomes" id="UP000317209"/>
    </source>
</evidence>
<protein>
    <submittedName>
        <fullName evidence="5">AraC-like DNA-binding protein</fullName>
    </submittedName>
</protein>
<keyword evidence="1" id="KW-0805">Transcription regulation</keyword>
<evidence type="ECO:0000256" key="3">
    <source>
        <dbReference type="ARBA" id="ARBA00023163"/>
    </source>
</evidence>
<evidence type="ECO:0000313" key="5">
    <source>
        <dbReference type="EMBL" id="TQL85390.1"/>
    </source>
</evidence>
<evidence type="ECO:0000256" key="2">
    <source>
        <dbReference type="ARBA" id="ARBA00023125"/>
    </source>
</evidence>
<keyword evidence="2 5" id="KW-0238">DNA-binding</keyword>
<dbReference type="InterPro" id="IPR009057">
    <property type="entry name" value="Homeodomain-like_sf"/>
</dbReference>
<organism evidence="5 6">
    <name type="scientific">Microbacterium saperdae</name>
    <dbReference type="NCBI Taxonomy" id="69368"/>
    <lineage>
        <taxon>Bacteria</taxon>
        <taxon>Bacillati</taxon>
        <taxon>Actinomycetota</taxon>
        <taxon>Actinomycetes</taxon>
        <taxon>Micrococcales</taxon>
        <taxon>Microbacteriaceae</taxon>
        <taxon>Microbacterium</taxon>
    </lineage>
</organism>
<dbReference type="SMART" id="SM00342">
    <property type="entry name" value="HTH_ARAC"/>
    <property type="match status" value="1"/>
</dbReference>
<dbReference type="GO" id="GO:0043565">
    <property type="term" value="F:sequence-specific DNA binding"/>
    <property type="evidence" value="ECO:0007669"/>
    <property type="project" value="InterPro"/>
</dbReference>
<evidence type="ECO:0000259" key="4">
    <source>
        <dbReference type="PROSITE" id="PS01124"/>
    </source>
</evidence>
<dbReference type="SUPFAM" id="SSF46689">
    <property type="entry name" value="Homeodomain-like"/>
    <property type="match status" value="1"/>
</dbReference>
<proteinExistence type="predicted"/>
<keyword evidence="6" id="KW-1185">Reference proteome</keyword>
<dbReference type="EMBL" id="VFOX01000001">
    <property type="protein sequence ID" value="TQL85390.1"/>
    <property type="molecule type" value="Genomic_DNA"/>
</dbReference>
<dbReference type="Proteomes" id="UP000317209">
    <property type="component" value="Unassembled WGS sequence"/>
</dbReference>
<feature type="domain" description="HTH araC/xylS-type" evidence="4">
    <location>
        <begin position="157"/>
        <end position="257"/>
    </location>
</feature>
<dbReference type="PANTHER" id="PTHR46796:SF6">
    <property type="entry name" value="ARAC SUBFAMILY"/>
    <property type="match status" value="1"/>
</dbReference>
<keyword evidence="3" id="KW-0804">Transcription</keyword>
<name>A0A543BKM8_9MICO</name>
<dbReference type="PANTHER" id="PTHR46796">
    <property type="entry name" value="HTH-TYPE TRANSCRIPTIONAL ACTIVATOR RHAS-RELATED"/>
    <property type="match status" value="1"/>
</dbReference>
<evidence type="ECO:0000256" key="1">
    <source>
        <dbReference type="ARBA" id="ARBA00023015"/>
    </source>
</evidence>
<dbReference type="InterPro" id="IPR050204">
    <property type="entry name" value="AraC_XylS_family_regulators"/>
</dbReference>
<dbReference type="GO" id="GO:0003700">
    <property type="term" value="F:DNA-binding transcription factor activity"/>
    <property type="evidence" value="ECO:0007669"/>
    <property type="project" value="InterPro"/>
</dbReference>
<dbReference type="InterPro" id="IPR018060">
    <property type="entry name" value="HTH_AraC"/>
</dbReference>